<feature type="transmembrane region" description="Helical" evidence="7">
    <location>
        <begin position="389"/>
        <end position="409"/>
    </location>
</feature>
<organism evidence="9 10">
    <name type="scientific">Aureimonas populi</name>
    <dbReference type="NCBI Taxonomy" id="1701758"/>
    <lineage>
        <taxon>Bacteria</taxon>
        <taxon>Pseudomonadati</taxon>
        <taxon>Pseudomonadota</taxon>
        <taxon>Alphaproteobacteria</taxon>
        <taxon>Hyphomicrobiales</taxon>
        <taxon>Aurantimonadaceae</taxon>
        <taxon>Aureimonas</taxon>
    </lineage>
</organism>
<comment type="subcellular location">
    <subcellularLocation>
        <location evidence="1 7">Cell membrane</location>
        <topology evidence="1 7">Multi-pass membrane protein</topology>
    </subcellularLocation>
</comment>
<dbReference type="Gene3D" id="1.10.3720.10">
    <property type="entry name" value="MetI-like"/>
    <property type="match status" value="2"/>
</dbReference>
<dbReference type="Pfam" id="PF00528">
    <property type="entry name" value="BPD_transp_1"/>
    <property type="match status" value="1"/>
</dbReference>
<dbReference type="PANTHER" id="PTHR30183:SF9">
    <property type="entry name" value="THIAMINE TRANSPORT SYSTEM PERMEASE PROTEIN THIP"/>
    <property type="match status" value="1"/>
</dbReference>
<dbReference type="InterPro" id="IPR000515">
    <property type="entry name" value="MetI-like"/>
</dbReference>
<dbReference type="SUPFAM" id="SSF161098">
    <property type="entry name" value="MetI-like"/>
    <property type="match status" value="2"/>
</dbReference>
<dbReference type="CDD" id="cd06261">
    <property type="entry name" value="TM_PBP2"/>
    <property type="match status" value="1"/>
</dbReference>
<feature type="transmembrane region" description="Helical" evidence="7">
    <location>
        <begin position="451"/>
        <end position="474"/>
    </location>
</feature>
<feature type="transmembrane region" description="Helical" evidence="7">
    <location>
        <begin position="90"/>
        <end position="112"/>
    </location>
</feature>
<dbReference type="EMBL" id="JBHUIJ010000005">
    <property type="protein sequence ID" value="MFD2236940.1"/>
    <property type="molecule type" value="Genomic_DNA"/>
</dbReference>
<evidence type="ECO:0000256" key="3">
    <source>
        <dbReference type="ARBA" id="ARBA00022475"/>
    </source>
</evidence>
<keyword evidence="4 7" id="KW-0812">Transmembrane</keyword>
<protein>
    <submittedName>
        <fullName evidence="9">Thiamine/thiamine pyrophosphate ABC transporter permease ThiP</fullName>
    </submittedName>
</protein>
<feature type="domain" description="ABC transmembrane type-1" evidence="8">
    <location>
        <begin position="53"/>
        <end position="255"/>
    </location>
</feature>
<feature type="transmembrane region" description="Helical" evidence="7">
    <location>
        <begin position="328"/>
        <end position="352"/>
    </location>
</feature>
<keyword evidence="6 7" id="KW-0472">Membrane</keyword>
<sequence>MSGDERWKRAGSLASLAALALLLALPLLLLPVLTGTRPDFAALAADSYTRGVVLFTLHQAALSALLSVLFAVPLAVALHRTRFPGRELALKLFLLPQALPTLVAALGILAVFGRGGVLSDLAAALGAPRLDVYGLPGILLAHVFFNMPLAARMILSALSAVPAETWKLAGQLSLSPLATFRVVEWPAIRSVVPGAASLVFMLCVTSFSLVLVLGGGPASTTMEVAIYQSLRYDFDPGRALALSIVQVGLVALIVAPALLLGRARGGAFSLGALPRRHDPRSAARALLDRGIVFLGLAFILAPFAAILLKGLSADLGALLADPAVRRAAATSLVISTLSTVLGLALSLPLALAGGGRGVAARLSGSLVLVVPPIVVGAGWFLILREFGPVSAFAPVIVVATNAAMAVPFMTRILGPAARSANTRAGRLAAHLNLSGAARLAHVEWPALRRPLGLALSLGFALSLGDLGSVALFGSPDFVTLPYLLLQRIGSYRSTDAEGLALILGALCLTLMLIAERGARERA</sequence>
<accession>A0ABW5CIB8</accession>
<evidence type="ECO:0000256" key="7">
    <source>
        <dbReference type="RuleBase" id="RU363032"/>
    </source>
</evidence>
<dbReference type="Proteomes" id="UP001597371">
    <property type="component" value="Unassembled WGS sequence"/>
</dbReference>
<dbReference type="PROSITE" id="PS50928">
    <property type="entry name" value="ABC_TM1"/>
    <property type="match status" value="2"/>
</dbReference>
<evidence type="ECO:0000256" key="1">
    <source>
        <dbReference type="ARBA" id="ARBA00004651"/>
    </source>
</evidence>
<comment type="caution">
    <text evidence="9">The sequence shown here is derived from an EMBL/GenBank/DDBJ whole genome shotgun (WGS) entry which is preliminary data.</text>
</comment>
<keyword evidence="10" id="KW-1185">Reference proteome</keyword>
<dbReference type="RefSeq" id="WP_209739528.1">
    <property type="nucleotide sequence ID" value="NZ_CP072611.1"/>
</dbReference>
<feature type="transmembrane region" description="Helical" evidence="7">
    <location>
        <begin position="364"/>
        <end position="383"/>
    </location>
</feature>
<evidence type="ECO:0000313" key="9">
    <source>
        <dbReference type="EMBL" id="MFD2236940.1"/>
    </source>
</evidence>
<comment type="similarity">
    <text evidence="7">Belongs to the binding-protein-dependent transport system permease family.</text>
</comment>
<evidence type="ECO:0000259" key="8">
    <source>
        <dbReference type="PROSITE" id="PS50928"/>
    </source>
</evidence>
<proteinExistence type="inferred from homology"/>
<dbReference type="InterPro" id="IPR035906">
    <property type="entry name" value="MetI-like_sf"/>
</dbReference>
<feature type="transmembrane region" description="Helical" evidence="7">
    <location>
        <begin position="494"/>
        <end position="514"/>
    </location>
</feature>
<reference evidence="10" key="1">
    <citation type="journal article" date="2019" name="Int. J. Syst. Evol. Microbiol.">
        <title>The Global Catalogue of Microorganisms (GCM) 10K type strain sequencing project: providing services to taxonomists for standard genome sequencing and annotation.</title>
        <authorList>
            <consortium name="The Broad Institute Genomics Platform"/>
            <consortium name="The Broad Institute Genome Sequencing Center for Infectious Disease"/>
            <person name="Wu L."/>
            <person name="Ma J."/>
        </authorList>
    </citation>
    <scope>NUCLEOTIDE SEQUENCE [LARGE SCALE GENOMIC DNA]</scope>
    <source>
        <strain evidence="10">ZS-35-S2</strain>
    </source>
</reference>
<keyword evidence="5 7" id="KW-1133">Transmembrane helix</keyword>
<evidence type="ECO:0000256" key="5">
    <source>
        <dbReference type="ARBA" id="ARBA00022989"/>
    </source>
</evidence>
<feature type="transmembrane region" description="Helical" evidence="7">
    <location>
        <begin position="198"/>
        <end position="219"/>
    </location>
</feature>
<feature type="transmembrane region" description="Helical" evidence="7">
    <location>
        <begin position="286"/>
        <end position="308"/>
    </location>
</feature>
<evidence type="ECO:0000256" key="2">
    <source>
        <dbReference type="ARBA" id="ARBA00022448"/>
    </source>
</evidence>
<feature type="domain" description="ABC transmembrane type-1" evidence="8">
    <location>
        <begin position="328"/>
        <end position="514"/>
    </location>
</feature>
<feature type="transmembrane region" description="Helical" evidence="7">
    <location>
        <begin position="60"/>
        <end position="78"/>
    </location>
</feature>
<keyword evidence="3" id="KW-1003">Cell membrane</keyword>
<evidence type="ECO:0000256" key="4">
    <source>
        <dbReference type="ARBA" id="ARBA00022692"/>
    </source>
</evidence>
<name>A0ABW5CIB8_9HYPH</name>
<evidence type="ECO:0000313" key="10">
    <source>
        <dbReference type="Proteomes" id="UP001597371"/>
    </source>
</evidence>
<feature type="transmembrane region" description="Helical" evidence="7">
    <location>
        <begin position="239"/>
        <end position="260"/>
    </location>
</feature>
<feature type="transmembrane region" description="Helical" evidence="7">
    <location>
        <begin position="132"/>
        <end position="151"/>
    </location>
</feature>
<gene>
    <name evidence="9" type="ORF">ACFSKQ_05600</name>
</gene>
<keyword evidence="2 7" id="KW-0813">Transport</keyword>
<dbReference type="PANTHER" id="PTHR30183">
    <property type="entry name" value="MOLYBDENUM TRANSPORT SYSTEM PERMEASE PROTEIN MODB"/>
    <property type="match status" value="1"/>
</dbReference>
<evidence type="ECO:0000256" key="6">
    <source>
        <dbReference type="ARBA" id="ARBA00023136"/>
    </source>
</evidence>